<dbReference type="EMBL" id="CP016908">
    <property type="protein sequence ID" value="APR99464.1"/>
    <property type="molecule type" value="Genomic_DNA"/>
</dbReference>
<reference evidence="2 3" key="1">
    <citation type="submission" date="2016-08" db="EMBL/GenBank/DDBJ databases">
        <title>Identification and validation of antigenic proteins from Pajaroellobacter abortibovis using de-novo genome sequence assembly and reverse vaccinology.</title>
        <authorList>
            <person name="Welly B.T."/>
            <person name="Miller M.R."/>
            <person name="Stott J.L."/>
            <person name="Blanchard M.T."/>
            <person name="Islas-Trejo A.D."/>
            <person name="O'Rourke S.M."/>
            <person name="Young A.E."/>
            <person name="Medrano J.F."/>
            <person name="Van Eenennaam A.L."/>
        </authorList>
    </citation>
    <scope>NUCLEOTIDE SEQUENCE [LARGE SCALE GENOMIC DNA]</scope>
    <source>
        <strain evidence="2 3">BTF92-0548A/99-0131</strain>
    </source>
</reference>
<evidence type="ECO:0000313" key="3">
    <source>
        <dbReference type="Proteomes" id="UP000185544"/>
    </source>
</evidence>
<keyword evidence="1" id="KW-0732">Signal</keyword>
<evidence type="ECO:0008006" key="4">
    <source>
        <dbReference type="Google" id="ProtNLM"/>
    </source>
</evidence>
<gene>
    <name evidence="2" type="ORF">BCY86_01290</name>
</gene>
<dbReference type="Proteomes" id="UP000185544">
    <property type="component" value="Chromosome"/>
</dbReference>
<feature type="chain" id="PRO_5012092057" description="Outer membrane protein beta-barrel domain-containing protein" evidence="1">
    <location>
        <begin position="18"/>
        <end position="215"/>
    </location>
</feature>
<dbReference type="RefSeq" id="WP_075276113.1">
    <property type="nucleotide sequence ID" value="NZ_CP016908.1"/>
</dbReference>
<dbReference type="OrthoDB" id="5514804at2"/>
<dbReference type="AlphaFoldDB" id="A0A1L6MVC2"/>
<protein>
    <recommendedName>
        <fullName evidence="4">Outer membrane protein beta-barrel domain-containing protein</fullName>
    </recommendedName>
</protein>
<proteinExistence type="predicted"/>
<dbReference type="STRING" id="1882918.BCY86_01290"/>
<name>A0A1L6MVC2_9BACT</name>
<keyword evidence="3" id="KW-1185">Reference proteome</keyword>
<organism evidence="2 3">
    <name type="scientific">Pajaroellobacter abortibovis</name>
    <dbReference type="NCBI Taxonomy" id="1882918"/>
    <lineage>
        <taxon>Bacteria</taxon>
        <taxon>Pseudomonadati</taxon>
        <taxon>Myxococcota</taxon>
        <taxon>Polyangia</taxon>
        <taxon>Polyangiales</taxon>
        <taxon>Polyangiaceae</taxon>
    </lineage>
</organism>
<sequence>MRCFLFFLIGFLGFSNAMGVKDAYGHPIERGLSQEDSSYGRLERPAALCVGAGTTVDSWKRFRSILDGRFRYLDTIGIFVNYEEGSLFDESAPSLRVLAGGFELRPLFLIRWITGSTFGNPRCDLLLDSLELEFGLFGAQVRKAGRLEWDRGFQAGLGLEFPIFPSAQGLWLGAHTGMRWTEVSFEQGTPQGPASYISLTLSWHQFIPFFYRLTN</sequence>
<evidence type="ECO:0000313" key="2">
    <source>
        <dbReference type="EMBL" id="APR99464.1"/>
    </source>
</evidence>
<dbReference type="KEGG" id="pabo:BCY86_01290"/>
<accession>A0A1L6MVC2</accession>
<feature type="signal peptide" evidence="1">
    <location>
        <begin position="1"/>
        <end position="17"/>
    </location>
</feature>
<evidence type="ECO:0000256" key="1">
    <source>
        <dbReference type="SAM" id="SignalP"/>
    </source>
</evidence>